<dbReference type="InterPro" id="IPR029439">
    <property type="entry name" value="Wzt_C"/>
</dbReference>
<dbReference type="PANTHER" id="PTHR46743:SF2">
    <property type="entry name" value="TEICHOIC ACIDS EXPORT ATP-BINDING PROTEIN TAGH"/>
    <property type="match status" value="1"/>
</dbReference>
<evidence type="ECO:0000259" key="5">
    <source>
        <dbReference type="PROSITE" id="PS50893"/>
    </source>
</evidence>
<gene>
    <name evidence="6" type="ORF">FME62_29380</name>
</gene>
<dbReference type="SMART" id="SM00382">
    <property type="entry name" value="AAA"/>
    <property type="match status" value="1"/>
</dbReference>
<dbReference type="GO" id="GO:0005524">
    <property type="term" value="F:ATP binding"/>
    <property type="evidence" value="ECO:0007669"/>
    <property type="project" value="UniProtKB-KW"/>
</dbReference>
<sequence length="440" mass="48901">MSSNNYAIELDSVSKCFFIYRNPADRLKQFILPRLGIKKKCYDEFWAVNGVSLNIKKGETVAIIGRNGSGKSTLLQMICGTLQPTCGTIKVNGKIAALLELGSGFNPEFTGRENVYLNAAVYGLTRSEIELKFNDIVKFADIGDFIDQPVKNYSSGMYVRLAFAVIAHVDADILVVDEALAVGDAVFTQKCMRFIRKFQENGTLIFVSHDMASVQNLCEKALWLNRGNSMKYGKSKDVAESYLKYTLEQIYGETATLQELNGETPSEEESVSDEAFIDYGSETTVTHNLEASNGWKTGDAEIIRVDMRNLSHNSEILTGGEKVKVTLEAKTHIDLDQPILGFLVKDKLGQILFGENTLPLTEVDKRTFAAGETFKGEFVFTLPMLPNGDYALMCSVANGNLHNNIQHHHLHDALIIKVFNSTVRWGLVGVRFDSIEMVKS</sequence>
<dbReference type="InterPro" id="IPR015860">
    <property type="entry name" value="ABC_transpr_TagH-like"/>
</dbReference>
<feature type="domain" description="ABC transporter" evidence="5">
    <location>
        <begin position="32"/>
        <end position="251"/>
    </location>
</feature>
<evidence type="ECO:0000256" key="1">
    <source>
        <dbReference type="ARBA" id="ARBA00005417"/>
    </source>
</evidence>
<proteinExistence type="inferred from homology"/>
<protein>
    <submittedName>
        <fullName evidence="6">ABC transporter ATP-binding protein</fullName>
    </submittedName>
</protein>
<dbReference type="Gene3D" id="3.40.50.300">
    <property type="entry name" value="P-loop containing nucleotide triphosphate hydrolases"/>
    <property type="match status" value="1"/>
</dbReference>
<dbReference type="EMBL" id="VINI01000062">
    <property type="protein sequence ID" value="MSS34831.1"/>
    <property type="molecule type" value="Genomic_DNA"/>
</dbReference>
<dbReference type="InterPro" id="IPR027417">
    <property type="entry name" value="P-loop_NTPase"/>
</dbReference>
<comment type="similarity">
    <text evidence="1">Belongs to the ABC transporter superfamily.</text>
</comment>
<organism evidence="6 7">
    <name type="scientific">Klebsiella pneumoniae</name>
    <dbReference type="NCBI Taxonomy" id="573"/>
    <lineage>
        <taxon>Bacteria</taxon>
        <taxon>Pseudomonadati</taxon>
        <taxon>Pseudomonadota</taxon>
        <taxon>Gammaproteobacteria</taxon>
        <taxon>Enterobacterales</taxon>
        <taxon>Enterobacteriaceae</taxon>
        <taxon>Klebsiella/Raoultella group</taxon>
        <taxon>Klebsiella</taxon>
        <taxon>Klebsiella pneumoniae complex</taxon>
    </lineage>
</organism>
<dbReference type="Pfam" id="PF00005">
    <property type="entry name" value="ABC_tran"/>
    <property type="match status" value="1"/>
</dbReference>
<evidence type="ECO:0000256" key="2">
    <source>
        <dbReference type="ARBA" id="ARBA00022448"/>
    </source>
</evidence>
<dbReference type="RefSeq" id="WP_072663759.1">
    <property type="nucleotide sequence ID" value="NZ_JBQJBW010000006.1"/>
</dbReference>
<dbReference type="PROSITE" id="PS50893">
    <property type="entry name" value="ABC_TRANSPORTER_2"/>
    <property type="match status" value="1"/>
</dbReference>
<dbReference type="AlphaFoldDB" id="A0AAW9V518"/>
<evidence type="ECO:0000313" key="7">
    <source>
        <dbReference type="Proteomes" id="UP000468995"/>
    </source>
</evidence>
<keyword evidence="2" id="KW-0813">Transport</keyword>
<dbReference type="GO" id="GO:0016020">
    <property type="term" value="C:membrane"/>
    <property type="evidence" value="ECO:0007669"/>
    <property type="project" value="InterPro"/>
</dbReference>
<evidence type="ECO:0000313" key="6">
    <source>
        <dbReference type="EMBL" id="MSS34831.1"/>
    </source>
</evidence>
<dbReference type="Proteomes" id="UP000468995">
    <property type="component" value="Unassembled WGS sequence"/>
</dbReference>
<dbReference type="Pfam" id="PF14524">
    <property type="entry name" value="Wzt_C"/>
    <property type="match status" value="1"/>
</dbReference>
<dbReference type="CDD" id="cd10147">
    <property type="entry name" value="Wzt_C-like"/>
    <property type="match status" value="1"/>
</dbReference>
<dbReference type="InterPro" id="IPR003439">
    <property type="entry name" value="ABC_transporter-like_ATP-bd"/>
</dbReference>
<dbReference type="InterPro" id="IPR050683">
    <property type="entry name" value="Bact_Polysacc_Export_ATP-bd"/>
</dbReference>
<name>A0AAW9V518_KLEPN</name>
<dbReference type="InterPro" id="IPR003593">
    <property type="entry name" value="AAA+_ATPase"/>
</dbReference>
<keyword evidence="4 6" id="KW-0067">ATP-binding</keyword>
<dbReference type="GO" id="GO:0016887">
    <property type="term" value="F:ATP hydrolysis activity"/>
    <property type="evidence" value="ECO:0007669"/>
    <property type="project" value="InterPro"/>
</dbReference>
<dbReference type="PANTHER" id="PTHR46743">
    <property type="entry name" value="TEICHOIC ACIDS EXPORT ATP-BINDING PROTEIN TAGH"/>
    <property type="match status" value="1"/>
</dbReference>
<keyword evidence="3" id="KW-0547">Nucleotide-binding</keyword>
<dbReference type="CDD" id="cd03220">
    <property type="entry name" value="ABC_KpsT_Wzt"/>
    <property type="match status" value="1"/>
</dbReference>
<comment type="caution">
    <text evidence="6">The sequence shown here is derived from an EMBL/GenBank/DDBJ whole genome shotgun (WGS) entry which is preliminary data.</text>
</comment>
<reference evidence="6 7" key="1">
    <citation type="submission" date="2019-07" db="EMBL/GenBank/DDBJ databases">
        <title>Genome sequence of OXA-232-producing Klebsiella pneumoniae ST23 from septicemic neonate.</title>
        <authorList>
            <person name="Mukherjee S."/>
            <person name="Naha S."/>
            <person name="Bhadury P."/>
            <person name="Basu S."/>
        </authorList>
    </citation>
    <scope>NUCLEOTIDE SEQUENCE [LARGE SCALE GENOMIC DNA]</scope>
    <source>
        <strain evidence="6 7">EN5275</strain>
    </source>
</reference>
<dbReference type="SUPFAM" id="SSF52540">
    <property type="entry name" value="P-loop containing nucleoside triphosphate hydrolases"/>
    <property type="match status" value="1"/>
</dbReference>
<dbReference type="GO" id="GO:0140359">
    <property type="term" value="F:ABC-type transporter activity"/>
    <property type="evidence" value="ECO:0007669"/>
    <property type="project" value="InterPro"/>
</dbReference>
<accession>A0AAW9V518</accession>
<dbReference type="Gene3D" id="2.70.50.60">
    <property type="entry name" value="abc- transporter (atp binding component) like domain"/>
    <property type="match status" value="1"/>
</dbReference>
<evidence type="ECO:0000256" key="3">
    <source>
        <dbReference type="ARBA" id="ARBA00022741"/>
    </source>
</evidence>
<evidence type="ECO:0000256" key="4">
    <source>
        <dbReference type="ARBA" id="ARBA00022840"/>
    </source>
</evidence>